<evidence type="ECO:0000313" key="2">
    <source>
        <dbReference type="EMBL" id="CAJ1930419.1"/>
    </source>
</evidence>
<proteinExistence type="predicted"/>
<dbReference type="Proteomes" id="UP001295423">
    <property type="component" value="Unassembled WGS sequence"/>
</dbReference>
<name>A0AAD2CDW6_9STRA</name>
<comment type="caution">
    <text evidence="2">The sequence shown here is derived from an EMBL/GenBank/DDBJ whole genome shotgun (WGS) entry which is preliminary data.</text>
</comment>
<keyword evidence="3" id="KW-1185">Reference proteome</keyword>
<evidence type="ECO:0000256" key="1">
    <source>
        <dbReference type="SAM" id="MobiDB-lite"/>
    </source>
</evidence>
<feature type="compositionally biased region" description="Low complexity" evidence="1">
    <location>
        <begin position="1457"/>
        <end position="1485"/>
    </location>
</feature>
<organism evidence="2 3">
    <name type="scientific">Cylindrotheca closterium</name>
    <dbReference type="NCBI Taxonomy" id="2856"/>
    <lineage>
        <taxon>Eukaryota</taxon>
        <taxon>Sar</taxon>
        <taxon>Stramenopiles</taxon>
        <taxon>Ochrophyta</taxon>
        <taxon>Bacillariophyta</taxon>
        <taxon>Bacillariophyceae</taxon>
        <taxon>Bacillariophycidae</taxon>
        <taxon>Bacillariales</taxon>
        <taxon>Bacillariaceae</taxon>
        <taxon>Cylindrotheca</taxon>
    </lineage>
</organism>
<feature type="region of interest" description="Disordered" evidence="1">
    <location>
        <begin position="1427"/>
        <end position="1514"/>
    </location>
</feature>
<evidence type="ECO:0000313" key="3">
    <source>
        <dbReference type="Proteomes" id="UP001295423"/>
    </source>
</evidence>
<protein>
    <submittedName>
        <fullName evidence="2">Uncharacterized protein</fullName>
    </submittedName>
</protein>
<accession>A0AAD2CDW6</accession>
<feature type="compositionally biased region" description="Acidic residues" evidence="1">
    <location>
        <begin position="1486"/>
        <end position="1496"/>
    </location>
</feature>
<dbReference type="EMBL" id="CAKOGP040000113">
    <property type="protein sequence ID" value="CAJ1930419.1"/>
    <property type="molecule type" value="Genomic_DNA"/>
</dbReference>
<gene>
    <name evidence="2" type="ORF">CYCCA115_LOCUS1934</name>
</gene>
<reference evidence="2" key="1">
    <citation type="submission" date="2023-08" db="EMBL/GenBank/DDBJ databases">
        <authorList>
            <person name="Audoor S."/>
            <person name="Bilcke G."/>
        </authorList>
    </citation>
    <scope>NUCLEOTIDE SEQUENCE</scope>
</reference>
<sequence length="1514" mass="169933">MNKQKLQLRSDLHEFLESKQQSIRLSTDLEKKRSGCVDVLEEIEFFLVAWAEFEDSSGLPDQRLKQTLSWIVSVLGPGDPQLRDHLWDTLVATGASTSCRLVILDFLAATIPPGTNEDERFELIRILKQVFNDDSNLVGPVLNCIDSIYEAGGLEHRDIFQFALDMLPKEHESRIHLIINFLVKHISNGKNATTVVESIRAEMQAIEETESPEAFVFPTCQLFCELWNVQRSKRFFDIYLDILGGGNMDGEDDNSQRVLVLDMIVLLLAGGESTYHSIVEGIIDSNLMEKYFSSKLPCFLLSDGIWREVRTPLLIGSLISACITTLSSPFRTRSMENLERHLDTSRRFICQVFRALRDNGKACKRLAVSMINLANAAKETIDSESGLFEKNDEAADAIYSCIFGALDTAVWDGSGAMTSTKSFIRKHLLKTLSTGQHNDVTLEQVCATLCNLEPKDDNKVEKKVLFQLLQSLLFSSTPSVSEKQTIQKCRAGFLLASSMITNIAALDEKSIAAIWNILKSVLLPPSTRMVNPTIGLQGLEVARKLCASTKTSLSLKRQVFHTVTHMVSKTKLIQYAANFEERRRQDVALAYTDQEGVLKSPRKSTNTRKMVFCFDALIQDDALLDSSNWRSVIDYVLTLIDTYLAIGRQPKDSARSQSWTPKPWIEGAIELTLLDMTKLKMPTTKKRELQDMLKIEMGKSFSNLHTPSRNNNEKTLLGVIQSIKTDVDFQEIIHSMLRLTLSLIISQAILVAVINNTFGQYEGFLNDHKNGVPKEASDALRLIHLQLAKSYDLRKRCKTIQKTMKAMVSRKSGKRSGRKRLKISRLSNNEMVRAEMLWNAITDPIHDAKLIELVDPVTESRSVPSAAEDEMPLLHVVEMRLKILDHLLLHFGHWKEVSGKGSHKNILKLIFGKGRYSMITRCLRLASHLSLRLAALAEGERKIGDRALNSDSASLDEKLTQLTAAYFNLLSSATALLLETQREQIDPQLMTSWNLLALFSSALRSKSHLREEITIDDDGTKPPFESFQRLISPFRSHLSICRNDLVRFELLEILSVFCIELGDDAITAMVDVSSDFLHSTAKTSSVGSHPPYSLRLATQRLLASVDDEAGEEKELVQSLLGFESRTGLLKSASRDPSTTFGMLRHWGILAVGSRQSAELHRYLHHLLSNATIFIGNVPDLSVNKKETAEAEEAASEDGEHMPCNEPSIKTVDLLAKLSIPGISADSFVVYFELTLQMIVASTSVFSLSSKWEGDDEQHPFDRLTRLFDVYGSSISIYLQKCHAFPTQTLQVIVKSSRDILKAAIIKLRSCMRWRNLQPVVLVHEMDDEKDDVASPRHLKRLLDSIDSNVVARIQSMCKELPRLKTFKGYGSLQKLKSLRAQAERIQAELQTTSSVLHLSDLQYDQKSDEVHGASVKRGRHTDGAVAHDIWQNNHSPRKKPRTVVSLPPGFNEVQRDGISLSSEQSQDSSYSSNGSRSFGASGNWGEESEEMSESGDEILLKSKWIQGDDERGFR</sequence>